<protein>
    <submittedName>
        <fullName evidence="1">Uncharacterized protein</fullName>
    </submittedName>
</protein>
<dbReference type="PANTHER" id="PTHR28498:SF1">
    <property type="entry name" value="ZINC FINGER SWIM DOMAIN-CONTAINING PROTEIN 7"/>
    <property type="match status" value="1"/>
</dbReference>
<accession>A0A8K0KI85</accession>
<keyword evidence="2" id="KW-1185">Reference proteome</keyword>
<sequence>MMEMDSAYEMSDDVLLALQAVFGNSFEKALELLDSSSSSVTFLRSPSKRYAIQVTGSAGTTYTLFPGINYCPCPAYNFHALDERHSSGKCTTLGAHQCSKQMVPFGVSISTIIIFTKDATIHSSTSHDPKNKSYSEVSSSEMCLNKGELMEGTSDFKTGLMKGQASACRAMSASKLSRISRSKGAGTPSNISLLLMRL</sequence>
<name>A0A8K0KI85_LADFU</name>
<comment type="caution">
    <text evidence="1">The sequence shown here is derived from an EMBL/GenBank/DDBJ whole genome shotgun (WGS) entry which is preliminary data.</text>
</comment>
<dbReference type="AlphaFoldDB" id="A0A8K0KI85"/>
<dbReference type="EMBL" id="KZ308943">
    <property type="protein sequence ID" value="KAG8235734.1"/>
    <property type="molecule type" value="Genomic_DNA"/>
</dbReference>
<dbReference type="PANTHER" id="PTHR28498">
    <property type="entry name" value="ZINC FINGER SWIM DOMAIN-CONTAINING PROTEIN 7"/>
    <property type="match status" value="1"/>
</dbReference>
<reference evidence="1" key="2">
    <citation type="submission" date="2017-10" db="EMBL/GenBank/DDBJ databases">
        <title>Ladona fulva Genome sequencing and assembly.</title>
        <authorList>
            <person name="Murali S."/>
            <person name="Richards S."/>
            <person name="Bandaranaike D."/>
            <person name="Bellair M."/>
            <person name="Blankenburg K."/>
            <person name="Chao H."/>
            <person name="Dinh H."/>
            <person name="Doddapaneni H."/>
            <person name="Dugan-Rocha S."/>
            <person name="Elkadiri S."/>
            <person name="Gnanaolivu R."/>
            <person name="Hernandez B."/>
            <person name="Skinner E."/>
            <person name="Javaid M."/>
            <person name="Lee S."/>
            <person name="Li M."/>
            <person name="Ming W."/>
            <person name="Munidasa M."/>
            <person name="Muniz J."/>
            <person name="Nguyen L."/>
            <person name="Hughes D."/>
            <person name="Osuji N."/>
            <person name="Pu L.-L."/>
            <person name="Puazo M."/>
            <person name="Qu C."/>
            <person name="Quiroz J."/>
            <person name="Raj R."/>
            <person name="Weissenberger G."/>
            <person name="Xin Y."/>
            <person name="Zou X."/>
            <person name="Han Y."/>
            <person name="Worley K."/>
            <person name="Muzny D."/>
            <person name="Gibbs R."/>
        </authorList>
    </citation>
    <scope>NUCLEOTIDE SEQUENCE</scope>
    <source>
        <strain evidence="1">Sampled in the wild</strain>
    </source>
</reference>
<dbReference type="GO" id="GO:0000724">
    <property type="term" value="P:double-strand break repair via homologous recombination"/>
    <property type="evidence" value="ECO:0007669"/>
    <property type="project" value="TreeGrafter"/>
</dbReference>
<dbReference type="Proteomes" id="UP000792457">
    <property type="component" value="Unassembled WGS sequence"/>
</dbReference>
<dbReference type="GO" id="GO:0097196">
    <property type="term" value="C:Shu complex"/>
    <property type="evidence" value="ECO:0007669"/>
    <property type="project" value="TreeGrafter"/>
</dbReference>
<gene>
    <name evidence="1" type="ORF">J437_LFUL016196</name>
</gene>
<organism evidence="1 2">
    <name type="scientific">Ladona fulva</name>
    <name type="common">Scarce chaser dragonfly</name>
    <name type="synonym">Libellula fulva</name>
    <dbReference type="NCBI Taxonomy" id="123851"/>
    <lineage>
        <taxon>Eukaryota</taxon>
        <taxon>Metazoa</taxon>
        <taxon>Ecdysozoa</taxon>
        <taxon>Arthropoda</taxon>
        <taxon>Hexapoda</taxon>
        <taxon>Insecta</taxon>
        <taxon>Pterygota</taxon>
        <taxon>Palaeoptera</taxon>
        <taxon>Odonata</taxon>
        <taxon>Epiprocta</taxon>
        <taxon>Anisoptera</taxon>
        <taxon>Libelluloidea</taxon>
        <taxon>Libellulidae</taxon>
        <taxon>Ladona</taxon>
    </lineage>
</organism>
<reference evidence="1" key="1">
    <citation type="submission" date="2013-04" db="EMBL/GenBank/DDBJ databases">
        <authorList>
            <person name="Qu J."/>
            <person name="Murali S.C."/>
            <person name="Bandaranaike D."/>
            <person name="Bellair M."/>
            <person name="Blankenburg K."/>
            <person name="Chao H."/>
            <person name="Dinh H."/>
            <person name="Doddapaneni H."/>
            <person name="Downs B."/>
            <person name="Dugan-Rocha S."/>
            <person name="Elkadiri S."/>
            <person name="Gnanaolivu R.D."/>
            <person name="Hernandez B."/>
            <person name="Javaid M."/>
            <person name="Jayaseelan J.C."/>
            <person name="Lee S."/>
            <person name="Li M."/>
            <person name="Ming W."/>
            <person name="Munidasa M."/>
            <person name="Muniz J."/>
            <person name="Nguyen L."/>
            <person name="Ongeri F."/>
            <person name="Osuji N."/>
            <person name="Pu L.-L."/>
            <person name="Puazo M."/>
            <person name="Qu C."/>
            <person name="Quiroz J."/>
            <person name="Raj R."/>
            <person name="Weissenberger G."/>
            <person name="Xin Y."/>
            <person name="Zou X."/>
            <person name="Han Y."/>
            <person name="Richards S."/>
            <person name="Worley K."/>
            <person name="Muzny D."/>
            <person name="Gibbs R."/>
        </authorList>
    </citation>
    <scope>NUCLEOTIDE SEQUENCE</scope>
    <source>
        <strain evidence="1">Sampled in the wild</strain>
    </source>
</reference>
<evidence type="ECO:0000313" key="1">
    <source>
        <dbReference type="EMBL" id="KAG8235734.1"/>
    </source>
</evidence>
<proteinExistence type="predicted"/>
<dbReference type="OrthoDB" id="337581at2759"/>
<evidence type="ECO:0000313" key="2">
    <source>
        <dbReference type="Proteomes" id="UP000792457"/>
    </source>
</evidence>